<organism evidence="1 2">
    <name type="scientific">Naganishia cerealis</name>
    <dbReference type="NCBI Taxonomy" id="610337"/>
    <lineage>
        <taxon>Eukaryota</taxon>
        <taxon>Fungi</taxon>
        <taxon>Dikarya</taxon>
        <taxon>Basidiomycota</taxon>
        <taxon>Agaricomycotina</taxon>
        <taxon>Tremellomycetes</taxon>
        <taxon>Filobasidiales</taxon>
        <taxon>Filobasidiaceae</taxon>
        <taxon>Naganishia</taxon>
    </lineage>
</organism>
<proteinExistence type="predicted"/>
<gene>
    <name evidence="1" type="ORF">QFC19_008297</name>
</gene>
<evidence type="ECO:0000313" key="2">
    <source>
        <dbReference type="Proteomes" id="UP001241377"/>
    </source>
</evidence>
<keyword evidence="2" id="KW-1185">Reference proteome</keyword>
<accession>A0ACC2V3T6</accession>
<reference evidence="1" key="1">
    <citation type="submission" date="2023-04" db="EMBL/GenBank/DDBJ databases">
        <title>Draft Genome sequencing of Naganishia species isolated from polar environments using Oxford Nanopore Technology.</title>
        <authorList>
            <person name="Leo P."/>
            <person name="Venkateswaran K."/>
        </authorList>
    </citation>
    <scope>NUCLEOTIDE SEQUENCE</scope>
    <source>
        <strain evidence="1">MNA-CCFEE 5261</strain>
    </source>
</reference>
<evidence type="ECO:0000313" key="1">
    <source>
        <dbReference type="EMBL" id="KAJ9093570.1"/>
    </source>
</evidence>
<dbReference type="EMBL" id="JASBWR010000122">
    <property type="protein sequence ID" value="KAJ9093570.1"/>
    <property type="molecule type" value="Genomic_DNA"/>
</dbReference>
<protein>
    <submittedName>
        <fullName evidence="1">Uncharacterized protein</fullName>
    </submittedName>
</protein>
<dbReference type="Proteomes" id="UP001241377">
    <property type="component" value="Unassembled WGS sequence"/>
</dbReference>
<comment type="caution">
    <text evidence="1">The sequence shown here is derived from an EMBL/GenBank/DDBJ whole genome shotgun (WGS) entry which is preliminary data.</text>
</comment>
<name>A0ACC2V3T6_9TREE</name>
<sequence>MAAIPYDEKKDDLYADAHVAAPQVEFGEGHYDATGETQLGDGNGELKRQLKSRHIAMISIGGVIGTGLFLGTAGALKNGGPLGLLMGYSVVGSICYAVMISLGEMVAYLPLPGGHIRLADRFVDPAFAFTLGWNYWYNWTIILPAELSAAAVLINYWNKSVNNGVWITICLLVVFAINFAGAGVYGECEFWFASIKVLTIVGLIILGIILTAGGGPDKTAHGFEYWKNPGPLVQYAGIPGVLGRFLGFWAVLSQAAFSYIGTEIVAIAAGEAKNPRRNLPKAIKRVYIRIVLFYLLGTFVIGLLVPSNYPHLGLGSKNAAGSPFVIAIKRSGIKALPSIVNACLLTSAWSAASSDLYTSSRALYGLALSRRAPKIFMKCTKNGLPWVSVIFCALFGGLAYMSLQSSAGTVFGYFANMTAAAGLLTWWGICFLYIRFYKGMRVQGLNRRDLPYWSRLNNKAIAAWYAIVMITIILIFFSWNVFLNSETDFTANFITSYLPIAVFPVLYLGFKFIKKTRFVRAAEMDFVSDIAQIEAETYEEAAPTTWYGKFWSWLM</sequence>